<dbReference type="InterPro" id="IPR036890">
    <property type="entry name" value="HATPase_C_sf"/>
</dbReference>
<dbReference type="InterPro" id="IPR005467">
    <property type="entry name" value="His_kinase_dom"/>
</dbReference>
<dbReference type="RefSeq" id="WP_083089361.1">
    <property type="nucleotide sequence ID" value="NZ_JARRAV010000001.1"/>
</dbReference>
<evidence type="ECO:0000256" key="2">
    <source>
        <dbReference type="ARBA" id="ARBA00012438"/>
    </source>
</evidence>
<dbReference type="PANTHER" id="PTHR43547">
    <property type="entry name" value="TWO-COMPONENT HISTIDINE KINASE"/>
    <property type="match status" value="1"/>
</dbReference>
<evidence type="ECO:0000256" key="7">
    <source>
        <dbReference type="ARBA" id="ARBA00022840"/>
    </source>
</evidence>
<dbReference type="SUPFAM" id="SSF55785">
    <property type="entry name" value="PYP-like sensor domain (PAS domain)"/>
    <property type="match status" value="1"/>
</dbReference>
<dbReference type="EMBL" id="CP023671">
    <property type="protein sequence ID" value="AYE35101.1"/>
    <property type="molecule type" value="Genomic_DNA"/>
</dbReference>
<evidence type="ECO:0000256" key="5">
    <source>
        <dbReference type="ARBA" id="ARBA00022741"/>
    </source>
</evidence>
<keyword evidence="4" id="KW-0808">Transferase</keyword>
<dbReference type="InterPro" id="IPR000014">
    <property type="entry name" value="PAS"/>
</dbReference>
<dbReference type="GO" id="GO:0005524">
    <property type="term" value="F:ATP binding"/>
    <property type="evidence" value="ECO:0007669"/>
    <property type="project" value="UniProtKB-KW"/>
</dbReference>
<dbReference type="Gene3D" id="1.10.287.130">
    <property type="match status" value="1"/>
</dbReference>
<dbReference type="InterPro" id="IPR003594">
    <property type="entry name" value="HATPase_dom"/>
</dbReference>
<evidence type="ECO:0000313" key="11">
    <source>
        <dbReference type="EMBL" id="AYE35101.1"/>
    </source>
</evidence>
<dbReference type="PROSITE" id="PS50112">
    <property type="entry name" value="PAS"/>
    <property type="match status" value="1"/>
</dbReference>
<dbReference type="AlphaFoldDB" id="A0A9N7PLT9"/>
<keyword evidence="5" id="KW-0547">Nucleotide-binding</keyword>
<dbReference type="Pfam" id="PF00512">
    <property type="entry name" value="HisKA"/>
    <property type="match status" value="1"/>
</dbReference>
<evidence type="ECO:0000259" key="9">
    <source>
        <dbReference type="PROSITE" id="PS50109"/>
    </source>
</evidence>
<reference evidence="11 12" key="1">
    <citation type="submission" date="2017-09" db="EMBL/GenBank/DDBJ databases">
        <authorList>
            <person name="Thomas P."/>
            <person name="Seyboldt C."/>
        </authorList>
    </citation>
    <scope>NUCLEOTIDE SEQUENCE [LARGE SCALE GENOMIC DNA]</scope>
    <source>
        <strain evidence="11 12">DSM 7534</strain>
    </source>
</reference>
<proteinExistence type="predicted"/>
<evidence type="ECO:0000256" key="4">
    <source>
        <dbReference type="ARBA" id="ARBA00022679"/>
    </source>
</evidence>
<evidence type="ECO:0000313" key="12">
    <source>
        <dbReference type="Proteomes" id="UP000280586"/>
    </source>
</evidence>
<dbReference type="InterPro" id="IPR003661">
    <property type="entry name" value="HisK_dim/P_dom"/>
</dbReference>
<evidence type="ECO:0000256" key="3">
    <source>
        <dbReference type="ARBA" id="ARBA00022553"/>
    </source>
</evidence>
<dbReference type="PROSITE" id="PS50109">
    <property type="entry name" value="HIS_KIN"/>
    <property type="match status" value="1"/>
</dbReference>
<dbReference type="Gene3D" id="3.30.565.10">
    <property type="entry name" value="Histidine kinase-like ATPase, C-terminal domain"/>
    <property type="match status" value="1"/>
</dbReference>
<feature type="domain" description="Histidine kinase" evidence="9">
    <location>
        <begin position="123"/>
        <end position="347"/>
    </location>
</feature>
<dbReference type="SUPFAM" id="SSF55874">
    <property type="entry name" value="ATPase domain of HSP90 chaperone/DNA topoisomerase II/histidine kinase"/>
    <property type="match status" value="1"/>
</dbReference>
<dbReference type="FunFam" id="3.30.565.10:FF:000037">
    <property type="entry name" value="Hybrid sensor histidine kinase/response regulator"/>
    <property type="match status" value="1"/>
</dbReference>
<feature type="domain" description="PAS" evidence="10">
    <location>
        <begin position="11"/>
        <end position="59"/>
    </location>
</feature>
<dbReference type="GO" id="GO:0000155">
    <property type="term" value="F:phosphorelay sensor kinase activity"/>
    <property type="evidence" value="ECO:0007669"/>
    <property type="project" value="InterPro"/>
</dbReference>
<dbReference type="KEGG" id="csep:CP523_12120"/>
<keyword evidence="8" id="KW-0902">Two-component regulatory system</keyword>
<name>A0A9N7PLT9_CLOSE</name>
<dbReference type="Pfam" id="PF02518">
    <property type="entry name" value="HATPase_c"/>
    <property type="match status" value="1"/>
</dbReference>
<protein>
    <recommendedName>
        <fullName evidence="2">histidine kinase</fullName>
        <ecNumber evidence="2">2.7.13.3</ecNumber>
    </recommendedName>
</protein>
<dbReference type="InterPro" id="IPR004358">
    <property type="entry name" value="Sig_transdc_His_kin-like_C"/>
</dbReference>
<keyword evidence="7" id="KW-0067">ATP-binding</keyword>
<keyword evidence="3" id="KW-0597">Phosphoprotein</keyword>
<dbReference type="Proteomes" id="UP000280586">
    <property type="component" value="Chromosome"/>
</dbReference>
<evidence type="ECO:0000256" key="6">
    <source>
        <dbReference type="ARBA" id="ARBA00022777"/>
    </source>
</evidence>
<evidence type="ECO:0000256" key="1">
    <source>
        <dbReference type="ARBA" id="ARBA00000085"/>
    </source>
</evidence>
<comment type="catalytic activity">
    <reaction evidence="1">
        <text>ATP + protein L-histidine = ADP + protein N-phospho-L-histidine.</text>
        <dbReference type="EC" id="2.7.13.3"/>
    </reaction>
</comment>
<sequence length="380" mass="43622">MSNLCGNKLFNNEESESFINLLDDYILIINRKGEILYSNKSILKRVGYSIKDTYGKNILKKINRLEKKISLELYSKNNEKINFIGYILEGVWNEEISYTLILKEAIEEDSNEIENIKSELFANVSHEFKTPLNIILATMQLINNKIDTKKINLDNEVNLKKYMNTIKQNSYRLLRLVNNLIDKSKIQSGYYELDLGNHDIVNIVEDITLSIAPFVESKGINLVFDTDIEELIICCDPDKIERIMLNLLSNAVKYTENKGEIRVDLKSSEDKVTISIKDNGIGIPENELGYIFDRFRRVDNEYSKKVLGSGIGLTLVKLLVDMHGGEVHVKSKIGEGSEFSFELPKKVLKDDCNKKESKNLTSCRVEKCNIEFADIYNYVI</sequence>
<accession>A0A9N7PLT9</accession>
<dbReference type="Pfam" id="PF00989">
    <property type="entry name" value="PAS"/>
    <property type="match status" value="1"/>
</dbReference>
<dbReference type="InterPro" id="IPR013767">
    <property type="entry name" value="PAS_fold"/>
</dbReference>
<dbReference type="InterPro" id="IPR036097">
    <property type="entry name" value="HisK_dim/P_sf"/>
</dbReference>
<dbReference type="PRINTS" id="PR00344">
    <property type="entry name" value="BCTRLSENSOR"/>
</dbReference>
<dbReference type="SMART" id="SM00387">
    <property type="entry name" value="HATPase_c"/>
    <property type="match status" value="1"/>
</dbReference>
<dbReference type="InterPro" id="IPR035965">
    <property type="entry name" value="PAS-like_dom_sf"/>
</dbReference>
<organism evidence="11 12">
    <name type="scientific">Clostridium septicum</name>
    <dbReference type="NCBI Taxonomy" id="1504"/>
    <lineage>
        <taxon>Bacteria</taxon>
        <taxon>Bacillati</taxon>
        <taxon>Bacillota</taxon>
        <taxon>Clostridia</taxon>
        <taxon>Eubacteriales</taxon>
        <taxon>Clostridiaceae</taxon>
        <taxon>Clostridium</taxon>
    </lineage>
</organism>
<keyword evidence="6" id="KW-0418">Kinase</keyword>
<gene>
    <name evidence="11" type="ORF">CP523_12120</name>
</gene>
<dbReference type="CDD" id="cd00082">
    <property type="entry name" value="HisKA"/>
    <property type="match status" value="1"/>
</dbReference>
<dbReference type="EC" id="2.7.13.3" evidence="2"/>
<evidence type="ECO:0000256" key="8">
    <source>
        <dbReference type="ARBA" id="ARBA00023012"/>
    </source>
</evidence>
<dbReference type="PANTHER" id="PTHR43547:SF2">
    <property type="entry name" value="HYBRID SIGNAL TRANSDUCTION HISTIDINE KINASE C"/>
    <property type="match status" value="1"/>
</dbReference>
<evidence type="ECO:0000259" key="10">
    <source>
        <dbReference type="PROSITE" id="PS50112"/>
    </source>
</evidence>
<dbReference type="GO" id="GO:0006355">
    <property type="term" value="P:regulation of DNA-templated transcription"/>
    <property type="evidence" value="ECO:0007669"/>
    <property type="project" value="InterPro"/>
</dbReference>
<dbReference type="SMART" id="SM00388">
    <property type="entry name" value="HisKA"/>
    <property type="match status" value="1"/>
</dbReference>
<dbReference type="SUPFAM" id="SSF47384">
    <property type="entry name" value="Homodimeric domain of signal transducing histidine kinase"/>
    <property type="match status" value="1"/>
</dbReference>